<dbReference type="EMBL" id="QZVS01000093">
    <property type="protein sequence ID" value="RJT86841.1"/>
    <property type="molecule type" value="Genomic_DNA"/>
</dbReference>
<evidence type="ECO:0000313" key="1">
    <source>
        <dbReference type="EMBL" id="RJT86841.1"/>
    </source>
</evidence>
<dbReference type="OrthoDB" id="9794241at2"/>
<dbReference type="PIRSF" id="PIRSF028451">
    <property type="entry name" value="UCP028451"/>
    <property type="match status" value="1"/>
</dbReference>
<dbReference type="PANTHER" id="PTHR36452">
    <property type="entry name" value="CHROMOSOME 12, WHOLE GENOME SHOTGUN SEQUENCE"/>
    <property type="match status" value="1"/>
</dbReference>
<reference evidence="1 2" key="1">
    <citation type="submission" date="2018-09" db="EMBL/GenBank/DDBJ databases">
        <title>Novel species of Cryobacterium.</title>
        <authorList>
            <person name="Liu Q."/>
            <person name="Xin Y.-H."/>
        </authorList>
    </citation>
    <scope>NUCLEOTIDE SEQUENCE [LARGE SCALE GENOMIC DNA]</scope>
    <source>
        <strain evidence="1 2">Hh39</strain>
    </source>
</reference>
<dbReference type="Proteomes" id="UP000272015">
    <property type="component" value="Unassembled WGS sequence"/>
</dbReference>
<dbReference type="Pfam" id="PF09365">
    <property type="entry name" value="DUF2461"/>
    <property type="match status" value="1"/>
</dbReference>
<evidence type="ECO:0000313" key="2">
    <source>
        <dbReference type="Proteomes" id="UP000272015"/>
    </source>
</evidence>
<sequence>MSTSTSTHASAGPHLSEASFDFLEELEHRNNREWFLEHKPTYELELKERMLLIADAINVGLTDFAPEHVRPPAKAVMRIYRDVRFARDKTPYKTHLAAFWPRQGLEKTGGAGYFVQIGVHGVMIAAGSYMPAAPQLFAIRQYLLEHHQQMRRVLSAVERTGLADPLEGNRLIRSPKGFDAEHPAADLLRNRQWAVTSNLPGDAALGADFTALVLDRFRAMTPLVNLLNVPLAEVTPIQREAAAGRR</sequence>
<gene>
    <name evidence="1" type="ORF">D6T64_17010</name>
</gene>
<dbReference type="InterPro" id="IPR012808">
    <property type="entry name" value="CHP02453"/>
</dbReference>
<dbReference type="InterPro" id="IPR015996">
    <property type="entry name" value="UCP028451"/>
</dbReference>
<dbReference type="NCBIfam" id="TIGR02453">
    <property type="entry name" value="TIGR02453 family protein"/>
    <property type="match status" value="1"/>
</dbReference>
<proteinExistence type="predicted"/>
<dbReference type="PANTHER" id="PTHR36452:SF1">
    <property type="entry name" value="DUF2461 DOMAIN-CONTAINING PROTEIN"/>
    <property type="match status" value="1"/>
</dbReference>
<accession>A0A3A5MDM9</accession>
<keyword evidence="2" id="KW-1185">Reference proteome</keyword>
<name>A0A3A5MDM9_9MICO</name>
<comment type="caution">
    <text evidence="1">The sequence shown here is derived from an EMBL/GenBank/DDBJ whole genome shotgun (WGS) entry which is preliminary data.</text>
</comment>
<protein>
    <submittedName>
        <fullName evidence="1">DUF2461 domain-containing protein</fullName>
    </submittedName>
</protein>
<dbReference type="RefSeq" id="WP_119975878.1">
    <property type="nucleotide sequence ID" value="NZ_JBHSQA010000005.1"/>
</dbReference>
<organism evidence="1 2">
    <name type="scientific">Cryobacterium melibiosiphilum</name>
    <dbReference type="NCBI Taxonomy" id="995039"/>
    <lineage>
        <taxon>Bacteria</taxon>
        <taxon>Bacillati</taxon>
        <taxon>Actinomycetota</taxon>
        <taxon>Actinomycetes</taxon>
        <taxon>Micrococcales</taxon>
        <taxon>Microbacteriaceae</taxon>
        <taxon>Cryobacterium</taxon>
    </lineage>
</organism>
<dbReference type="AlphaFoldDB" id="A0A3A5MDM9"/>